<evidence type="ECO:0000259" key="5">
    <source>
        <dbReference type="Pfam" id="PF04357"/>
    </source>
</evidence>
<dbReference type="Proteomes" id="UP000664480">
    <property type="component" value="Unassembled WGS sequence"/>
</dbReference>
<dbReference type="Pfam" id="PF04357">
    <property type="entry name" value="TamB"/>
    <property type="match status" value="2"/>
</dbReference>
<keyword evidence="3" id="KW-1133">Transmembrane helix</keyword>
<protein>
    <submittedName>
        <fullName evidence="6">Translocation/assembly module TamB domain-containing protein</fullName>
    </submittedName>
</protein>
<accession>A0ABS3CE56</accession>
<evidence type="ECO:0000313" key="6">
    <source>
        <dbReference type="EMBL" id="MBN7815383.1"/>
    </source>
</evidence>
<comment type="subcellular location">
    <subcellularLocation>
        <location evidence="1">Membrane</location>
        <topology evidence="1">Single-pass membrane protein</topology>
    </subcellularLocation>
</comment>
<evidence type="ECO:0000256" key="2">
    <source>
        <dbReference type="ARBA" id="ARBA00022692"/>
    </source>
</evidence>
<organism evidence="6 7">
    <name type="scientific">Algoriphagus pacificus</name>
    <dbReference type="NCBI Taxonomy" id="2811234"/>
    <lineage>
        <taxon>Bacteria</taxon>
        <taxon>Pseudomonadati</taxon>
        <taxon>Bacteroidota</taxon>
        <taxon>Cytophagia</taxon>
        <taxon>Cytophagales</taxon>
        <taxon>Cyclobacteriaceae</taxon>
        <taxon>Algoriphagus</taxon>
    </lineage>
</organism>
<evidence type="ECO:0000256" key="3">
    <source>
        <dbReference type="ARBA" id="ARBA00022989"/>
    </source>
</evidence>
<keyword evidence="4" id="KW-0472">Membrane</keyword>
<dbReference type="EMBL" id="JAFKCU010000002">
    <property type="protein sequence ID" value="MBN7815383.1"/>
    <property type="molecule type" value="Genomic_DNA"/>
</dbReference>
<keyword evidence="2" id="KW-0812">Transmembrane</keyword>
<feature type="domain" description="Translocation and assembly module TamB C-terminal" evidence="5">
    <location>
        <begin position="797"/>
        <end position="974"/>
    </location>
</feature>
<dbReference type="PANTHER" id="PTHR36985">
    <property type="entry name" value="TRANSLOCATION AND ASSEMBLY MODULE SUBUNIT TAMB"/>
    <property type="match status" value="1"/>
</dbReference>
<sequence>MTFVQNWAVGLVSNYVNERTDFKTDIGKIYLTWWDAVKLQDVTVYDHQDSLMIGAKQIDVDFDLQAILSLGDPSLQEVRLSKPDLHLINHAGDSILNINLWLIQLSDVFGSGSSSGGSAKFGIDKVQIREGTVYIENFSYELFDQGFDYNHLRFEQVFCNAQDFYVEGAEIGVDIQMITGIEATSGLEIKELITDFKYSPDFMEFADLSLKSDKTHVKNFLRFDMLSDSALSNFVTDVKITSRMDESKLHLADLRKFAPDLPEIEDEIYLSGEVSGTVSDLKSDEFLIRLGEKTALFGAFELEGLPEIEDTYINLSLKNSTILAKDLAPYLNPDVEKQIFKFNTIRFDADFAGYLRRFNTSGDFKTSIGDIKGRINFDIVDGMPSVVSRVTVNNLDLGILAEDREQFQKVSLDGNVTLKGNSRENILIGLDATIDKVGFRNYSYTNINTDATYGLNLFKGNLDIDDPNLKMQATGLLNLNESVDSVRMQIDLDTAFLQAINLTDKLNFLKGHLNIDTKGINIDDIQGIARFTDMGIGFEDRYLELGDFNFQSLFAGGTRTMSINSDYLVAAASGQFNLEQISKDLDILLDQYIAIILNEPQPEADLETVFAETYNLDLNIRMFNVNPIVQLFEPDLSISKNTILEGAFYQTPENTIFNFFTSIDTISYQGKTAYATNIDFNTSKIINSEEILASFYIFSKAQNLGKALEFSNLGLEAIWDQNKVALDFTLDQDSTQSAARVNANAQFTSQNTKIAFEPSSLKVLNRVWKFDDENLITLVPGEISFSNVKIFNEDQFIELEGAISEDSTKQLSLALHEVNVDLLNTLVPQQFEGTANGLLTVENVYDRPILQGDIGIDSLEINTFPIGNLKGTAQLDNERISLNLSNTRNGKKTIDMAGTIGLEYQDIDVDAKLSETSLVILEPFLSNYISQMGGSVTGDFQIRGTTRTPEVLGTGRVNQGKLKINFLNTSYQLDGNIAFRPKQISFRDLILLDVNGQRANLTGGIDHKGFKNFYLNIKSTLNNFQVLNTTDKDNETFYGNAYVSGSVDFLGSTTNLDINARATSQPNTRIFIPLTDDSQIAQEDFIHIINIQDTVRIREVTEEINRLDIDNIRMNFILDITPDALAEIIIDPRTEEGITGRGRGVLTMNIDTQGNFSLTGNYEITEGKYNFSLYNIVKKQFNIRPGGRITWYGNPYEGVMDLTAEYVENVSIQPLLNATTTTDPDNTQSRRRYPVKVIMDLEGALLSPNIQFGFDFSQFPSSGDIQTTISAFQNRIANDEQEKNRQVFSVIMSRSFSPEGQFSGVANISSTLGQLLSSQLNAFLGQVDKNLEIDVDLASLDANTLETFQLSVAYTFLDGRLRVSRDGGFTNNNGNASAASIIGDWQAEYLLTEDGVYRIRIFNRNNFNVFTSLSLSKNVATYGVSVSQNVSFNSFSELFKKLTRKKEERLRINDTDDFLRYNFENSDKWRPINLENLENRLDSLERIRQTIPDTIPEKKDSLNIFIQDKLFR</sequence>
<evidence type="ECO:0000313" key="7">
    <source>
        <dbReference type="Proteomes" id="UP000664480"/>
    </source>
</evidence>
<evidence type="ECO:0000256" key="1">
    <source>
        <dbReference type="ARBA" id="ARBA00004167"/>
    </source>
</evidence>
<comment type="caution">
    <text evidence="6">The sequence shown here is derived from an EMBL/GenBank/DDBJ whole genome shotgun (WGS) entry which is preliminary data.</text>
</comment>
<gene>
    <name evidence="6" type="ORF">J0A69_08095</name>
</gene>
<dbReference type="InterPro" id="IPR007452">
    <property type="entry name" value="TamB_C"/>
</dbReference>
<proteinExistence type="predicted"/>
<evidence type="ECO:0000256" key="4">
    <source>
        <dbReference type="ARBA" id="ARBA00023136"/>
    </source>
</evidence>
<feature type="domain" description="Translocation and assembly module TamB C-terminal" evidence="5">
    <location>
        <begin position="993"/>
        <end position="1408"/>
    </location>
</feature>
<keyword evidence="7" id="KW-1185">Reference proteome</keyword>
<reference evidence="6 7" key="1">
    <citation type="submission" date="2021-03" db="EMBL/GenBank/DDBJ databases">
        <title>novel species isolated from a fishpond in China.</title>
        <authorList>
            <person name="Lu H."/>
            <person name="Cai Z."/>
        </authorList>
    </citation>
    <scope>NUCLEOTIDE SEQUENCE [LARGE SCALE GENOMIC DNA]</scope>
    <source>
        <strain evidence="6 7">YJ13C</strain>
    </source>
</reference>
<name>A0ABS3CE56_9BACT</name>
<dbReference type="PANTHER" id="PTHR36985:SF1">
    <property type="entry name" value="TRANSLOCATION AND ASSEMBLY MODULE SUBUNIT TAMB"/>
    <property type="match status" value="1"/>
</dbReference>